<keyword evidence="4" id="KW-1185">Reference proteome</keyword>
<reference evidence="3 4" key="1">
    <citation type="journal article" date="2015" name="Genome Biol. Evol.">
        <title>Characterization of Three Mycobacterium spp. with Potential Use in Bioremediation by Genome Sequencing and Comparative Genomics.</title>
        <authorList>
            <person name="Das S."/>
            <person name="Pettersson B.M."/>
            <person name="Behra P.R."/>
            <person name="Ramesh M."/>
            <person name="Dasgupta S."/>
            <person name="Bhattacharya A."/>
            <person name="Kirsebom L.A."/>
        </authorList>
    </citation>
    <scope>NUCLEOTIDE SEQUENCE [LARGE SCALE GENOMIC DNA]</scope>
    <source>
        <strain evidence="3 4">DSM 43826</strain>
    </source>
</reference>
<protein>
    <recommendedName>
        <fullName evidence="5">Pilin</fullName>
    </recommendedName>
</protein>
<dbReference type="AlphaFoldDB" id="A0A0J6W5K9"/>
<evidence type="ECO:0000313" key="4">
    <source>
        <dbReference type="Proteomes" id="UP000036513"/>
    </source>
</evidence>
<feature type="compositionally biased region" description="Gly residues" evidence="1">
    <location>
        <begin position="77"/>
        <end position="94"/>
    </location>
</feature>
<feature type="chain" id="PRO_5038922726" description="Pilin" evidence="2">
    <location>
        <begin position="20"/>
        <end position="94"/>
    </location>
</feature>
<dbReference type="Proteomes" id="UP000036513">
    <property type="component" value="Unassembled WGS sequence"/>
</dbReference>
<gene>
    <name evidence="3" type="ORF">MCHLDSM_02483</name>
</gene>
<evidence type="ECO:0000256" key="1">
    <source>
        <dbReference type="SAM" id="MobiDB-lite"/>
    </source>
</evidence>
<evidence type="ECO:0008006" key="5">
    <source>
        <dbReference type="Google" id="ProtNLM"/>
    </source>
</evidence>
<dbReference type="RefSeq" id="WP_082168841.1">
    <property type="nucleotide sequence ID" value="NZ_JYNL01000020.1"/>
</dbReference>
<dbReference type="PATRIC" id="fig|37916.4.peg.2403"/>
<evidence type="ECO:0000313" key="3">
    <source>
        <dbReference type="EMBL" id="KMO78565.1"/>
    </source>
</evidence>
<sequence length="94" mass="9529" precursor="true">MSKRVLITALAAAATAVGAALLPVSAPQTFTAQQPWDPGCWGPFSWNSGECDWSPGMGGSTTNGPWDPSVTGPGQFNRGGMGPGMMGPGMMQGS</sequence>
<feature type="region of interest" description="Disordered" evidence="1">
    <location>
        <begin position="51"/>
        <end position="94"/>
    </location>
</feature>
<feature type="signal peptide" evidence="2">
    <location>
        <begin position="1"/>
        <end position="19"/>
    </location>
</feature>
<accession>A0A0J6W5K9</accession>
<name>A0A0J6W5K9_9MYCO</name>
<evidence type="ECO:0000256" key="2">
    <source>
        <dbReference type="SAM" id="SignalP"/>
    </source>
</evidence>
<comment type="caution">
    <text evidence="3">The sequence shown here is derived from an EMBL/GenBank/DDBJ whole genome shotgun (WGS) entry which is preliminary data.</text>
</comment>
<organism evidence="3 4">
    <name type="scientific">Mycolicibacterium chlorophenolicum</name>
    <dbReference type="NCBI Taxonomy" id="37916"/>
    <lineage>
        <taxon>Bacteria</taxon>
        <taxon>Bacillati</taxon>
        <taxon>Actinomycetota</taxon>
        <taxon>Actinomycetes</taxon>
        <taxon>Mycobacteriales</taxon>
        <taxon>Mycobacteriaceae</taxon>
        <taxon>Mycolicibacterium</taxon>
    </lineage>
</organism>
<keyword evidence="2" id="KW-0732">Signal</keyword>
<proteinExistence type="predicted"/>
<dbReference type="EMBL" id="JYNL01000020">
    <property type="protein sequence ID" value="KMO78565.1"/>
    <property type="molecule type" value="Genomic_DNA"/>
</dbReference>